<evidence type="ECO:0000313" key="1">
    <source>
        <dbReference type="EMBL" id="CAA9572581.1"/>
    </source>
</evidence>
<dbReference type="AlphaFoldDB" id="A0A6J4VBK5"/>
<gene>
    <name evidence="1" type="ORF">AVDCRST_MAG33-2687</name>
</gene>
<reference evidence="1" key="1">
    <citation type="submission" date="2020-02" db="EMBL/GenBank/DDBJ databases">
        <authorList>
            <person name="Meier V. D."/>
        </authorList>
    </citation>
    <scope>NUCLEOTIDE SEQUENCE</scope>
    <source>
        <strain evidence="1">AVDCRST_MAG33</strain>
    </source>
</reference>
<accession>A0A6J4VBK5</accession>
<organism evidence="1">
    <name type="scientific">uncultured Thermomicrobiales bacterium</name>
    <dbReference type="NCBI Taxonomy" id="1645740"/>
    <lineage>
        <taxon>Bacteria</taxon>
        <taxon>Pseudomonadati</taxon>
        <taxon>Thermomicrobiota</taxon>
        <taxon>Thermomicrobia</taxon>
        <taxon>Thermomicrobiales</taxon>
        <taxon>environmental samples</taxon>
    </lineage>
</organism>
<dbReference type="EMBL" id="CADCWK010000329">
    <property type="protein sequence ID" value="CAA9572581.1"/>
    <property type="molecule type" value="Genomic_DNA"/>
</dbReference>
<sequence>MTRDVDIVSDRLPGGTLVNACLDRRVMALADRGQSSGAVGDQWAAMCAEAVSGWNGAEQSAPGGAGPFRVTRVARLDDVPAVAATASRRGLQNPDFLVIGHGDDGTVVQGLDAKFSAETAKPRQVSAQVVSDLLQLRTILEPLTGALPDGVAVLDGMFLCPDYPLTRLAFTGQPGMLRPSVRPEQVMLIDAPADAFFGDVDGGWLIGSFADLDQIGLDVEDSLLASLYYFRLVRAVAGIQADERRALLGDGERYEVDYDLMQSDLGRRRSQAPSAIDLVRVWDRDADTIRGQREAVEQVAGLPVVSGELRERIERSAWQQGRIAPSLNKVRRRLGGWYRSELRGLVGPIVPPVDDLGAILDRVGRAGRSLMPALDRETARIVEEMVAEAPLREDLPAGTGATS</sequence>
<protein>
    <submittedName>
        <fullName evidence="1">Uncharacterized protein</fullName>
    </submittedName>
</protein>
<name>A0A6J4VBK5_9BACT</name>
<proteinExistence type="predicted"/>